<gene>
    <name evidence="5" type="ORF">SAMN06275492_1602</name>
</gene>
<organism evidence="5 6">
    <name type="scientific">Dethiosulfovibrio salsuginis</name>
    <dbReference type="NCBI Taxonomy" id="561720"/>
    <lineage>
        <taxon>Bacteria</taxon>
        <taxon>Thermotogati</taxon>
        <taxon>Synergistota</taxon>
        <taxon>Synergistia</taxon>
        <taxon>Synergistales</taxon>
        <taxon>Dethiosulfovibrionaceae</taxon>
        <taxon>Dethiosulfovibrio</taxon>
    </lineage>
</organism>
<accession>A0A1X7LEA7</accession>
<dbReference type="Gene3D" id="2.40.50.100">
    <property type="match status" value="1"/>
</dbReference>
<dbReference type="InterPro" id="IPR027417">
    <property type="entry name" value="P-loop_NTPase"/>
</dbReference>
<dbReference type="SUPFAM" id="SSF50331">
    <property type="entry name" value="MOP-like"/>
    <property type="match status" value="1"/>
</dbReference>
<dbReference type="InterPro" id="IPR003439">
    <property type="entry name" value="ABC_transporter-like_ATP-bd"/>
</dbReference>
<dbReference type="OrthoDB" id="9802264at2"/>
<dbReference type="GO" id="GO:0016887">
    <property type="term" value="F:ATP hydrolysis activity"/>
    <property type="evidence" value="ECO:0007669"/>
    <property type="project" value="InterPro"/>
</dbReference>
<protein>
    <submittedName>
        <fullName evidence="5">Multiple sugar transport system ATP-binding protein</fullName>
    </submittedName>
</protein>
<dbReference type="PROSITE" id="PS50893">
    <property type="entry name" value="ABC_TRANSPORTER_2"/>
    <property type="match status" value="1"/>
</dbReference>
<dbReference type="EMBL" id="FXBB01000060">
    <property type="protein sequence ID" value="SMG52196.1"/>
    <property type="molecule type" value="Genomic_DNA"/>
</dbReference>
<dbReference type="AlphaFoldDB" id="A0A1X7LEA7"/>
<evidence type="ECO:0000256" key="3">
    <source>
        <dbReference type="ARBA" id="ARBA00022840"/>
    </source>
</evidence>
<dbReference type="FunFam" id="3.40.50.300:FF:000042">
    <property type="entry name" value="Maltose/maltodextrin ABC transporter, ATP-binding protein"/>
    <property type="match status" value="1"/>
</dbReference>
<dbReference type="GO" id="GO:0140359">
    <property type="term" value="F:ABC-type transporter activity"/>
    <property type="evidence" value="ECO:0007669"/>
    <property type="project" value="UniProtKB-ARBA"/>
</dbReference>
<dbReference type="PROSITE" id="PS00211">
    <property type="entry name" value="ABC_TRANSPORTER_1"/>
    <property type="match status" value="1"/>
</dbReference>
<dbReference type="SMART" id="SM00382">
    <property type="entry name" value="AAA"/>
    <property type="match status" value="1"/>
</dbReference>
<dbReference type="STRING" id="561720.SAMN06275492_1602"/>
<sequence>MGLDIRGLSISYGDHRVVEDLSFEAPSGTLLSLLGPSGCGKTTVLNGIAGFLPLISGKILFDHREIQDLKTQSRNIGMVFQNYALYPHMTAFENIAFPLRVMGLTKGDIRRKVEEMAEMTQIGSILHRKPGQISGGQQQRVAISRALVKKPDLLLLDEPLSNLDAGLRIEMREEIRRIQRETGTTTLFVTHDQEEALSMSDRIVLLDRGTIQQQGTPQELYRSPANLFTARFFGNPPVNVLEGEGTGDGLRLGPTVLPVPVKFGQATTAVVRCEDLRICAEGGHFQGSVLSSEILGRDSLVKVSWEGGVLRLIVPSDRSPSPGENLALEVNLRELQLFDLETGKSLRADGP</sequence>
<dbReference type="Gene3D" id="3.40.50.300">
    <property type="entry name" value="P-loop containing nucleotide triphosphate hydrolases"/>
    <property type="match status" value="1"/>
</dbReference>
<keyword evidence="5" id="KW-0762">Sugar transport</keyword>
<dbReference type="InterPro" id="IPR013611">
    <property type="entry name" value="Transp-assoc_OB_typ2"/>
</dbReference>
<dbReference type="PANTHER" id="PTHR43875">
    <property type="entry name" value="MALTODEXTRIN IMPORT ATP-BINDING PROTEIN MSMX"/>
    <property type="match status" value="1"/>
</dbReference>
<evidence type="ECO:0000259" key="4">
    <source>
        <dbReference type="PROSITE" id="PS50893"/>
    </source>
</evidence>
<dbReference type="Proteomes" id="UP000193355">
    <property type="component" value="Unassembled WGS sequence"/>
</dbReference>
<evidence type="ECO:0000313" key="5">
    <source>
        <dbReference type="EMBL" id="SMG52196.1"/>
    </source>
</evidence>
<dbReference type="InterPro" id="IPR012340">
    <property type="entry name" value="NA-bd_OB-fold"/>
</dbReference>
<dbReference type="InterPro" id="IPR017871">
    <property type="entry name" value="ABC_transporter-like_CS"/>
</dbReference>
<keyword evidence="3 5" id="KW-0067">ATP-binding</keyword>
<dbReference type="Pfam" id="PF00005">
    <property type="entry name" value="ABC_tran"/>
    <property type="match status" value="1"/>
</dbReference>
<reference evidence="6" key="1">
    <citation type="submission" date="2017-04" db="EMBL/GenBank/DDBJ databases">
        <authorList>
            <person name="Varghese N."/>
            <person name="Submissions S."/>
        </authorList>
    </citation>
    <scope>NUCLEOTIDE SEQUENCE [LARGE SCALE GENOMIC DNA]</scope>
    <source>
        <strain evidence="6">USBA 82</strain>
    </source>
</reference>
<evidence type="ECO:0000256" key="2">
    <source>
        <dbReference type="ARBA" id="ARBA00022741"/>
    </source>
</evidence>
<evidence type="ECO:0000256" key="1">
    <source>
        <dbReference type="ARBA" id="ARBA00022448"/>
    </source>
</evidence>
<dbReference type="SUPFAM" id="SSF52540">
    <property type="entry name" value="P-loop containing nucleoside triphosphate hydrolases"/>
    <property type="match status" value="1"/>
</dbReference>
<dbReference type="InterPro" id="IPR008995">
    <property type="entry name" value="Mo/tungstate-bd_C_term_dom"/>
</dbReference>
<dbReference type="Pfam" id="PF08402">
    <property type="entry name" value="TOBE_2"/>
    <property type="match status" value="1"/>
</dbReference>
<keyword evidence="1" id="KW-0813">Transport</keyword>
<keyword evidence="2" id="KW-0547">Nucleotide-binding</keyword>
<dbReference type="RefSeq" id="WP_085545740.1">
    <property type="nucleotide sequence ID" value="NZ_FXBB01000060.1"/>
</dbReference>
<dbReference type="InterPro" id="IPR003593">
    <property type="entry name" value="AAA+_ATPase"/>
</dbReference>
<evidence type="ECO:0000313" key="6">
    <source>
        <dbReference type="Proteomes" id="UP000193355"/>
    </source>
</evidence>
<feature type="domain" description="ABC transporter" evidence="4">
    <location>
        <begin position="3"/>
        <end position="233"/>
    </location>
</feature>
<dbReference type="InterPro" id="IPR047641">
    <property type="entry name" value="ABC_transpr_MalK/UgpC-like"/>
</dbReference>
<name>A0A1X7LEA7_9BACT</name>
<proteinExistence type="predicted"/>
<dbReference type="PANTHER" id="PTHR43875:SF1">
    <property type="entry name" value="OSMOPROTECTIVE COMPOUNDS UPTAKE ATP-BINDING PROTEIN GGTA"/>
    <property type="match status" value="1"/>
</dbReference>
<dbReference type="GO" id="GO:0005524">
    <property type="term" value="F:ATP binding"/>
    <property type="evidence" value="ECO:0007669"/>
    <property type="project" value="UniProtKB-KW"/>
</dbReference>
<keyword evidence="6" id="KW-1185">Reference proteome</keyword>
<dbReference type="GO" id="GO:0055052">
    <property type="term" value="C:ATP-binding cassette (ABC) transporter complex, substrate-binding subunit-containing"/>
    <property type="evidence" value="ECO:0007669"/>
    <property type="project" value="TreeGrafter"/>
</dbReference>
<dbReference type="Gene3D" id="2.40.50.140">
    <property type="entry name" value="Nucleic acid-binding proteins"/>
    <property type="match status" value="1"/>
</dbReference>